<proteinExistence type="predicted"/>
<comment type="caution">
    <text evidence="1">The sequence shown here is derived from an EMBL/GenBank/DDBJ whole genome shotgun (WGS) entry which is preliminary data.</text>
</comment>
<name>A0A4R6HBE7_9BACT</name>
<evidence type="ECO:0000313" key="1">
    <source>
        <dbReference type="EMBL" id="TDO04985.1"/>
    </source>
</evidence>
<evidence type="ECO:0000313" key="2">
    <source>
        <dbReference type="Proteomes" id="UP000294848"/>
    </source>
</evidence>
<gene>
    <name evidence="1" type="ORF">DET52_101337</name>
</gene>
<dbReference type="EMBL" id="SNWI01000001">
    <property type="protein sequence ID" value="TDO04985.1"/>
    <property type="molecule type" value="Genomic_DNA"/>
</dbReference>
<reference evidence="1 2" key="1">
    <citation type="submission" date="2019-03" db="EMBL/GenBank/DDBJ databases">
        <title>Freshwater and sediment microbial communities from various areas in North America, analyzing microbe dynamics in response to fracking.</title>
        <authorList>
            <person name="Lamendella R."/>
        </authorList>
    </citation>
    <scope>NUCLEOTIDE SEQUENCE [LARGE SCALE GENOMIC DNA]</scope>
    <source>
        <strain evidence="1 2">114D</strain>
    </source>
</reference>
<accession>A0A4R6HBE7</accession>
<dbReference type="AlphaFoldDB" id="A0A4R6HBE7"/>
<organism evidence="1 2">
    <name type="scientific">Sunxiuqinia elliptica</name>
    <dbReference type="NCBI Taxonomy" id="655355"/>
    <lineage>
        <taxon>Bacteria</taxon>
        <taxon>Pseudomonadati</taxon>
        <taxon>Bacteroidota</taxon>
        <taxon>Bacteroidia</taxon>
        <taxon>Marinilabiliales</taxon>
        <taxon>Prolixibacteraceae</taxon>
        <taxon>Sunxiuqinia</taxon>
    </lineage>
</organism>
<dbReference type="Proteomes" id="UP000294848">
    <property type="component" value="Unassembled WGS sequence"/>
</dbReference>
<dbReference type="RefSeq" id="WP_243745372.1">
    <property type="nucleotide sequence ID" value="NZ_SNWI01000001.1"/>
</dbReference>
<protein>
    <submittedName>
        <fullName evidence="1">Uncharacterized protein (TIGR02757 family)</fullName>
    </submittedName>
</protein>
<dbReference type="NCBIfam" id="TIGR02757">
    <property type="entry name" value="TIGR02757 family protein"/>
    <property type="match status" value="1"/>
</dbReference>
<dbReference type="Pfam" id="PF09674">
    <property type="entry name" value="DUF2400"/>
    <property type="match status" value="1"/>
</dbReference>
<sequence>MDGLKSRLMTLGEIKELLDEKAAQYNHPDFIETDPIQIPRQFEQKENIEIAGFLAATIAWGQRPTIIKNASRLMNWMEHDPYAFLMNTTENDWGNFLEFKHRTFNGTDCLFFLRSLKNIYQNHQGLETVFAHGYRQNNSVASALRHFRKVFFEVDHEFRSQKHVSNIDRGASAKRLNMFLRWMVRSDDAGVDFGIWRQLPMSDLLIPLDVHTGTQARALGLLQRKQDNWRSVLDLTDQLRKFDSDDPIKYDFALFGLGAFKNTWG</sequence>
<dbReference type="InterPro" id="IPR014127">
    <property type="entry name" value="CHP02757"/>
</dbReference>